<dbReference type="InterPro" id="IPR000209">
    <property type="entry name" value="Peptidase_S8/S53_dom"/>
</dbReference>
<evidence type="ECO:0000259" key="9">
    <source>
        <dbReference type="Pfam" id="PF00082"/>
    </source>
</evidence>
<dbReference type="PROSITE" id="PS00138">
    <property type="entry name" value="SUBTILASE_SER"/>
    <property type="match status" value="1"/>
</dbReference>
<feature type="region of interest" description="Disordered" evidence="8">
    <location>
        <begin position="25"/>
        <end position="47"/>
    </location>
</feature>
<evidence type="ECO:0000259" key="10">
    <source>
        <dbReference type="Pfam" id="PF04151"/>
    </source>
</evidence>
<evidence type="ECO:0000256" key="6">
    <source>
        <dbReference type="ARBA" id="ARBA00022825"/>
    </source>
</evidence>
<evidence type="ECO:0000313" key="12">
    <source>
        <dbReference type="Proteomes" id="UP000198518"/>
    </source>
</evidence>
<feature type="domain" description="Peptidase C-terminal archaeal/bacterial" evidence="10">
    <location>
        <begin position="445"/>
        <end position="506"/>
    </location>
</feature>
<dbReference type="PRINTS" id="PR00723">
    <property type="entry name" value="SUBTILISIN"/>
</dbReference>
<evidence type="ECO:0000256" key="4">
    <source>
        <dbReference type="ARBA" id="ARBA00022670"/>
    </source>
</evidence>
<dbReference type="GO" id="GO:0005576">
    <property type="term" value="C:extracellular region"/>
    <property type="evidence" value="ECO:0007669"/>
    <property type="project" value="UniProtKB-SubCell"/>
</dbReference>
<dbReference type="InterPro" id="IPR022398">
    <property type="entry name" value="Peptidase_S8_His-AS"/>
</dbReference>
<dbReference type="SUPFAM" id="SSF52743">
    <property type="entry name" value="Subtilisin-like"/>
    <property type="match status" value="1"/>
</dbReference>
<keyword evidence="3" id="KW-0964">Secreted</keyword>
<feature type="active site" description="Charge relay system" evidence="7">
    <location>
        <position position="161"/>
    </location>
</feature>
<feature type="region of interest" description="Disordered" evidence="8">
    <location>
        <begin position="395"/>
        <end position="428"/>
    </location>
</feature>
<protein>
    <submittedName>
        <fullName evidence="11">Serine protease</fullName>
    </submittedName>
</protein>
<dbReference type="AlphaFoldDB" id="A0A1I0PEL3"/>
<evidence type="ECO:0000256" key="3">
    <source>
        <dbReference type="ARBA" id="ARBA00022525"/>
    </source>
</evidence>
<keyword evidence="4 7" id="KW-0645">Protease</keyword>
<accession>A0A1I0PEL3</accession>
<keyword evidence="5 7" id="KW-0378">Hydrolase</keyword>
<dbReference type="Proteomes" id="UP000198518">
    <property type="component" value="Unassembled WGS sequence"/>
</dbReference>
<dbReference type="GO" id="GO:0004252">
    <property type="term" value="F:serine-type endopeptidase activity"/>
    <property type="evidence" value="ECO:0007669"/>
    <property type="project" value="UniProtKB-UniRule"/>
</dbReference>
<dbReference type="Pfam" id="PF04151">
    <property type="entry name" value="PPC"/>
    <property type="match status" value="1"/>
</dbReference>
<dbReference type="InterPro" id="IPR036852">
    <property type="entry name" value="Peptidase_S8/S53_dom_sf"/>
</dbReference>
<gene>
    <name evidence="11" type="ORF">SAMN04487945_1631</name>
</gene>
<dbReference type="InterPro" id="IPR006311">
    <property type="entry name" value="TAT_signal"/>
</dbReference>
<feature type="compositionally biased region" description="Low complexity" evidence="8">
    <location>
        <begin position="25"/>
        <end position="34"/>
    </location>
</feature>
<reference evidence="11 12" key="1">
    <citation type="submission" date="2016-10" db="EMBL/GenBank/DDBJ databases">
        <authorList>
            <person name="de Groot N.N."/>
        </authorList>
    </citation>
    <scope>NUCLEOTIDE SEQUENCE [LARGE SCALE GENOMIC DNA]</scope>
    <source>
        <strain evidence="11 12">CGMCC 1.5337</strain>
    </source>
</reference>
<dbReference type="InterPro" id="IPR034084">
    <property type="entry name" value="Thermitase-like_dom"/>
</dbReference>
<keyword evidence="6 7" id="KW-0720">Serine protease</keyword>
<dbReference type="EMBL" id="FOJA01000001">
    <property type="protein sequence ID" value="SEW12761.1"/>
    <property type="molecule type" value="Genomic_DNA"/>
</dbReference>
<feature type="active site" description="Charge relay system" evidence="7">
    <location>
        <position position="356"/>
    </location>
</feature>
<evidence type="ECO:0000256" key="2">
    <source>
        <dbReference type="ARBA" id="ARBA00011073"/>
    </source>
</evidence>
<proteinExistence type="inferred from homology"/>
<dbReference type="CDD" id="cd07484">
    <property type="entry name" value="Peptidases_S8_Thermitase_like"/>
    <property type="match status" value="1"/>
</dbReference>
<comment type="similarity">
    <text evidence="2 7">Belongs to the peptidase S8 family.</text>
</comment>
<comment type="subcellular location">
    <subcellularLocation>
        <location evidence="1">Secreted</location>
    </subcellularLocation>
</comment>
<dbReference type="PROSITE" id="PS00137">
    <property type="entry name" value="SUBTILASE_HIS"/>
    <property type="match status" value="1"/>
</dbReference>
<dbReference type="PROSITE" id="PS51318">
    <property type="entry name" value="TAT"/>
    <property type="match status" value="1"/>
</dbReference>
<evidence type="ECO:0000256" key="1">
    <source>
        <dbReference type="ARBA" id="ARBA00004613"/>
    </source>
</evidence>
<dbReference type="PANTHER" id="PTHR43806:SF11">
    <property type="entry name" value="CEREVISIN-RELATED"/>
    <property type="match status" value="1"/>
</dbReference>
<dbReference type="InterPro" id="IPR015500">
    <property type="entry name" value="Peptidase_S8_subtilisin-rel"/>
</dbReference>
<feature type="domain" description="Peptidase S8/S53" evidence="9">
    <location>
        <begin position="153"/>
        <end position="401"/>
    </location>
</feature>
<dbReference type="InterPro" id="IPR023828">
    <property type="entry name" value="Peptidase_S8_Ser-AS"/>
</dbReference>
<dbReference type="RefSeq" id="WP_089668831.1">
    <property type="nucleotide sequence ID" value="NZ_FOJA01000001.1"/>
</dbReference>
<dbReference type="OrthoDB" id="27270at2157"/>
<evidence type="ECO:0000256" key="8">
    <source>
        <dbReference type="SAM" id="MobiDB-lite"/>
    </source>
</evidence>
<sequence>MADDNTLTRRSFLTATGAAAGSVAFVGAGAATPGKGRGNGRGKGTERREYIVGVSASEDDPRGYVRKHLSGKEEPISTNERLGTTVVGLPENAAEQAHQNFLGRLEAADGVKYVEQNVDLQAQVAPNDPRYRDQYADQQVNAPEAWDATFGDSGVTVAVVDQGVKYDHPDLDGNMDGSVSNSGYDFVDDDDDPYPDALSDEYHGTHVGGIAAAEVDNGEGVTGIGNSSLLSGRALSEQGSGSTADIADAVTWAADQGADVINLSLGGGGYTDTMKNAVSYATNNGALVVAAAGNDGQGSVSYPAAYSECLAVSALDPDETLASYSNYGGNIELAAPGTNVLSTWTDDAYDSISGTSMATPVVAGVAGLALAQWDLTNAELRNHLKNTAVNVGLSSDKQGSGRVDAGNAITTEPGSGGGGGGGGGGSTSTTISGSLSSYADSDCSTYTFEYDSPSQIVIELSGPSDADFDLYANTGVGACPTTDDYDYRSYTTNSQETITIDSPDTSTDLYALVDSYSGSGDFTVTFTEYQ</sequence>
<evidence type="ECO:0000313" key="11">
    <source>
        <dbReference type="EMBL" id="SEW12761.1"/>
    </source>
</evidence>
<dbReference type="InterPro" id="IPR050131">
    <property type="entry name" value="Peptidase_S8_subtilisin-like"/>
</dbReference>
<name>A0A1I0PEL3_9EURY</name>
<dbReference type="PROSITE" id="PS51892">
    <property type="entry name" value="SUBTILASE"/>
    <property type="match status" value="1"/>
</dbReference>
<dbReference type="Pfam" id="PF00082">
    <property type="entry name" value="Peptidase_S8"/>
    <property type="match status" value="1"/>
</dbReference>
<organism evidence="11 12">
    <name type="scientific">Halobacterium jilantaiense</name>
    <dbReference type="NCBI Taxonomy" id="355548"/>
    <lineage>
        <taxon>Archaea</taxon>
        <taxon>Methanobacteriati</taxon>
        <taxon>Methanobacteriota</taxon>
        <taxon>Stenosarchaea group</taxon>
        <taxon>Halobacteria</taxon>
        <taxon>Halobacteriales</taxon>
        <taxon>Halobacteriaceae</taxon>
        <taxon>Halobacterium</taxon>
    </lineage>
</organism>
<dbReference type="GO" id="GO:0006508">
    <property type="term" value="P:proteolysis"/>
    <property type="evidence" value="ECO:0007669"/>
    <property type="project" value="UniProtKB-KW"/>
</dbReference>
<keyword evidence="12" id="KW-1185">Reference proteome</keyword>
<dbReference type="Gene3D" id="3.40.50.200">
    <property type="entry name" value="Peptidase S8/S53 domain"/>
    <property type="match status" value="1"/>
</dbReference>
<feature type="compositionally biased region" description="Gly residues" evidence="8">
    <location>
        <begin position="414"/>
        <end position="426"/>
    </location>
</feature>
<dbReference type="Gene3D" id="2.60.120.380">
    <property type="match status" value="1"/>
</dbReference>
<dbReference type="InterPro" id="IPR007280">
    <property type="entry name" value="Peptidase_C_arc/bac"/>
</dbReference>
<dbReference type="STRING" id="355548.SAMN04487945_1631"/>
<feature type="active site" description="Charge relay system" evidence="7">
    <location>
        <position position="203"/>
    </location>
</feature>
<evidence type="ECO:0000256" key="5">
    <source>
        <dbReference type="ARBA" id="ARBA00022801"/>
    </source>
</evidence>
<evidence type="ECO:0000256" key="7">
    <source>
        <dbReference type="PROSITE-ProRule" id="PRU01240"/>
    </source>
</evidence>
<dbReference type="PANTHER" id="PTHR43806">
    <property type="entry name" value="PEPTIDASE S8"/>
    <property type="match status" value="1"/>
</dbReference>